<dbReference type="AlphaFoldDB" id="I1QI91"/>
<dbReference type="Proteomes" id="UP000007306">
    <property type="component" value="Chromosome 8"/>
</dbReference>
<organism evidence="2 3">
    <name type="scientific">Oryza glaberrima</name>
    <name type="common">African rice</name>
    <dbReference type="NCBI Taxonomy" id="4538"/>
    <lineage>
        <taxon>Eukaryota</taxon>
        <taxon>Viridiplantae</taxon>
        <taxon>Streptophyta</taxon>
        <taxon>Embryophyta</taxon>
        <taxon>Tracheophyta</taxon>
        <taxon>Spermatophyta</taxon>
        <taxon>Magnoliopsida</taxon>
        <taxon>Liliopsida</taxon>
        <taxon>Poales</taxon>
        <taxon>Poaceae</taxon>
        <taxon>BOP clade</taxon>
        <taxon>Oryzoideae</taxon>
        <taxon>Oryzeae</taxon>
        <taxon>Oryzinae</taxon>
        <taxon>Oryza</taxon>
    </lineage>
</organism>
<dbReference type="EnsemblPlants" id="ORGLA08G0114200.1">
    <property type="protein sequence ID" value="ORGLA08G0114200.1"/>
    <property type="gene ID" value="ORGLA08G0114200"/>
</dbReference>
<reference evidence="2" key="1">
    <citation type="submission" date="2015-06" db="UniProtKB">
        <authorList>
            <consortium name="EnsemblPlants"/>
        </authorList>
    </citation>
    <scope>IDENTIFICATION</scope>
</reference>
<name>I1QI91_ORYGL</name>
<sequence>MRCQQTAASFSATSPFISDSNRVRCISPSSTVQHAASRSPELPPFPSPPPPNVISYPSFAPDVNSLL</sequence>
<feature type="compositionally biased region" description="Pro residues" evidence="1">
    <location>
        <begin position="41"/>
        <end position="52"/>
    </location>
</feature>
<proteinExistence type="predicted"/>
<protein>
    <submittedName>
        <fullName evidence="2">Uncharacterized protein</fullName>
    </submittedName>
</protein>
<evidence type="ECO:0000313" key="2">
    <source>
        <dbReference type="EnsemblPlants" id="ORGLA08G0114200.1"/>
    </source>
</evidence>
<feature type="region of interest" description="Disordered" evidence="1">
    <location>
        <begin position="29"/>
        <end position="56"/>
    </location>
</feature>
<reference evidence="2 3" key="2">
    <citation type="submission" date="2018-04" db="EMBL/GenBank/DDBJ databases">
        <title>OglaRS2 (Oryza glaberrima Reference Sequence Version 2).</title>
        <authorList>
            <person name="Zhang J."/>
            <person name="Kudrna D."/>
            <person name="Lee S."/>
            <person name="Talag J."/>
            <person name="Rajasekar S."/>
            <person name="Wing R.A."/>
        </authorList>
    </citation>
    <scope>NUCLEOTIDE SEQUENCE [LARGE SCALE GENOMIC DNA]</scope>
    <source>
        <strain evidence="2 3">cv. IRGC 96717</strain>
    </source>
</reference>
<accession>I1QI91</accession>
<keyword evidence="3" id="KW-1185">Reference proteome</keyword>
<evidence type="ECO:0000256" key="1">
    <source>
        <dbReference type="SAM" id="MobiDB-lite"/>
    </source>
</evidence>
<dbReference type="Gramene" id="ORGLA08G0114200.1">
    <property type="protein sequence ID" value="ORGLA08G0114200.1"/>
    <property type="gene ID" value="ORGLA08G0114200"/>
</dbReference>
<dbReference type="HOGENOM" id="CLU_2816623_0_0_1"/>
<evidence type="ECO:0000313" key="3">
    <source>
        <dbReference type="Proteomes" id="UP000007306"/>
    </source>
</evidence>